<dbReference type="Proteomes" id="UP000591948">
    <property type="component" value="Unassembled WGS sequence"/>
</dbReference>
<proteinExistence type="predicted"/>
<accession>A0A6V8PCX5</accession>
<comment type="caution">
    <text evidence="1">The sequence shown here is derived from an EMBL/GenBank/DDBJ whole genome shotgun (WGS) entry which is preliminary data.</text>
</comment>
<keyword evidence="2" id="KW-1185">Reference proteome</keyword>
<protein>
    <submittedName>
        <fullName evidence="1">Uncharacterized protein</fullName>
    </submittedName>
</protein>
<evidence type="ECO:0000313" key="2">
    <source>
        <dbReference type="Proteomes" id="UP000591948"/>
    </source>
</evidence>
<dbReference type="EMBL" id="BLRY01000347">
    <property type="protein sequence ID" value="GFP28686.1"/>
    <property type="molecule type" value="Genomic_DNA"/>
</dbReference>
<gene>
    <name evidence="1" type="ORF">HKBW3S33_02100</name>
</gene>
<reference evidence="1 2" key="1">
    <citation type="journal article" date="2020" name="Front. Microbiol.">
        <title>Single-cell genomics of novel Actinobacteria with the Wood-Ljungdahl pathway discovered in a serpentinizing system.</title>
        <authorList>
            <person name="Merino N."/>
            <person name="Kawai M."/>
            <person name="Boyd E.S."/>
            <person name="Colman D.R."/>
            <person name="McGlynn S.E."/>
            <person name="Nealson K.H."/>
            <person name="Kurokawa K."/>
            <person name="Hongoh Y."/>
        </authorList>
    </citation>
    <scope>NUCLEOTIDE SEQUENCE [LARGE SCALE GENOMIC DNA]</scope>
    <source>
        <strain evidence="1 2">S33</strain>
    </source>
</reference>
<dbReference type="AlphaFoldDB" id="A0A6V8PCX5"/>
<evidence type="ECO:0000313" key="1">
    <source>
        <dbReference type="EMBL" id="GFP28686.1"/>
    </source>
</evidence>
<feature type="non-terminal residue" evidence="1">
    <location>
        <position position="21"/>
    </location>
</feature>
<organism evidence="1 2">
    <name type="scientific">Candidatus Hakubella thermalkaliphila</name>
    <dbReference type="NCBI Taxonomy" id="2754717"/>
    <lineage>
        <taxon>Bacteria</taxon>
        <taxon>Bacillati</taxon>
        <taxon>Actinomycetota</taxon>
        <taxon>Actinomycetota incertae sedis</taxon>
        <taxon>Candidatus Hakubellales</taxon>
        <taxon>Candidatus Hakubellaceae</taxon>
        <taxon>Candidatus Hakubella</taxon>
    </lineage>
</organism>
<sequence length="21" mass="2604">MERVIKDGIYSKRQKIIYMMT</sequence>
<name>A0A6V8PCX5_9ACTN</name>